<keyword evidence="2" id="KW-0479">Metal-binding</keyword>
<dbReference type="GO" id="GO:0016020">
    <property type="term" value="C:membrane"/>
    <property type="evidence" value="ECO:0007669"/>
    <property type="project" value="UniProtKB-SubCell"/>
</dbReference>
<dbReference type="InterPro" id="IPR000222">
    <property type="entry name" value="PP2C_BS"/>
</dbReference>
<dbReference type="Pfam" id="PF00481">
    <property type="entry name" value="PP2C"/>
    <property type="match status" value="1"/>
</dbReference>
<name>A0A8J8NZ37_HALGN</name>
<accession>A0A8J8NZ37</accession>
<evidence type="ECO:0000256" key="1">
    <source>
        <dbReference type="ARBA" id="ARBA00004170"/>
    </source>
</evidence>
<evidence type="ECO:0000259" key="7">
    <source>
        <dbReference type="PROSITE" id="PS51746"/>
    </source>
</evidence>
<dbReference type="InterPro" id="IPR015655">
    <property type="entry name" value="PP2C"/>
</dbReference>
<dbReference type="CDD" id="cd00143">
    <property type="entry name" value="PP2Cc"/>
    <property type="match status" value="1"/>
</dbReference>
<comment type="caution">
    <text evidence="8">The sequence shown here is derived from an EMBL/GenBank/DDBJ whole genome shotgun (WGS) entry which is preliminary data.</text>
</comment>
<evidence type="ECO:0000256" key="4">
    <source>
        <dbReference type="ARBA" id="ARBA00022912"/>
    </source>
</evidence>
<dbReference type="SMART" id="SM00332">
    <property type="entry name" value="PP2Cc"/>
    <property type="match status" value="1"/>
</dbReference>
<dbReference type="GO" id="GO:0046872">
    <property type="term" value="F:metal ion binding"/>
    <property type="evidence" value="ECO:0007669"/>
    <property type="project" value="UniProtKB-KW"/>
</dbReference>
<evidence type="ECO:0000313" key="8">
    <source>
        <dbReference type="EMBL" id="TNV84293.1"/>
    </source>
</evidence>
<dbReference type="EMBL" id="RRYP01002926">
    <property type="protein sequence ID" value="TNV84293.1"/>
    <property type="molecule type" value="Genomic_DNA"/>
</dbReference>
<keyword evidence="9" id="KW-1185">Reference proteome</keyword>
<evidence type="ECO:0000256" key="5">
    <source>
        <dbReference type="ARBA" id="ARBA00023136"/>
    </source>
</evidence>
<evidence type="ECO:0000313" key="9">
    <source>
        <dbReference type="Proteomes" id="UP000785679"/>
    </source>
</evidence>
<dbReference type="PANTHER" id="PTHR47992">
    <property type="entry name" value="PROTEIN PHOSPHATASE"/>
    <property type="match status" value="1"/>
</dbReference>
<dbReference type="OrthoDB" id="10264738at2759"/>
<dbReference type="Proteomes" id="UP000785679">
    <property type="component" value="Unassembled WGS sequence"/>
</dbReference>
<dbReference type="PROSITE" id="PS01032">
    <property type="entry name" value="PPM_1"/>
    <property type="match status" value="1"/>
</dbReference>
<dbReference type="InterPro" id="IPR036457">
    <property type="entry name" value="PPM-type-like_dom_sf"/>
</dbReference>
<dbReference type="Gene3D" id="3.60.40.10">
    <property type="entry name" value="PPM-type phosphatase domain"/>
    <property type="match status" value="1"/>
</dbReference>
<sequence>MTPANGEFVARSDSQQRKALTNLNQVATPQQKLTQPKAPQQLLKYSVISKPGRKNRKQQKTNQDSYVTVQGFCGPPSNWFFGVYDGHGSHGHLVSDYVSRNMPQKIFDLVQSYAKQKFLLPQQFAKDGSHLGKKKVFDIGMLDDAAVRNVHNESYLQISNCMKAQGGFDCKHSGTTAVSICVTRDTFQVSNTGDSRCTIFRQMNGTAPSFISKGGSMVVNQTQYDWIAESLSRDHKPNMSGESERIISMNGRIDYYKDADGRKIGPSRVYAKDEDGPGLAMSRSLGDTVAEKLGVIAVPDVKICRRQFDKDRAIVLCSDGVTEFLTNEQIGEIVFPYYASNDTEGACRKLVEESTQMWMKEDSVIDDITAVVIFFQ</sequence>
<proteinExistence type="inferred from homology"/>
<dbReference type="SUPFAM" id="SSF81606">
    <property type="entry name" value="PP2C-like"/>
    <property type="match status" value="1"/>
</dbReference>
<organism evidence="8 9">
    <name type="scientific">Halteria grandinella</name>
    <dbReference type="NCBI Taxonomy" id="5974"/>
    <lineage>
        <taxon>Eukaryota</taxon>
        <taxon>Sar</taxon>
        <taxon>Alveolata</taxon>
        <taxon>Ciliophora</taxon>
        <taxon>Intramacronucleata</taxon>
        <taxon>Spirotrichea</taxon>
        <taxon>Stichotrichia</taxon>
        <taxon>Sporadotrichida</taxon>
        <taxon>Halteriidae</taxon>
        <taxon>Halteria</taxon>
    </lineage>
</organism>
<evidence type="ECO:0000256" key="6">
    <source>
        <dbReference type="RuleBase" id="RU003465"/>
    </source>
</evidence>
<comment type="subcellular location">
    <subcellularLocation>
        <location evidence="1">Membrane</location>
        <topology evidence="1">Peripheral membrane protein</topology>
    </subcellularLocation>
</comment>
<reference evidence="8" key="1">
    <citation type="submission" date="2019-06" db="EMBL/GenBank/DDBJ databases">
        <authorList>
            <person name="Zheng W."/>
        </authorList>
    </citation>
    <scope>NUCLEOTIDE SEQUENCE</scope>
    <source>
        <strain evidence="8">QDHG01</strain>
    </source>
</reference>
<protein>
    <recommendedName>
        <fullName evidence="7">PPM-type phosphatase domain-containing protein</fullName>
    </recommendedName>
</protein>
<comment type="similarity">
    <text evidence="6">Belongs to the PP2C family.</text>
</comment>
<keyword evidence="5" id="KW-0472">Membrane</keyword>
<evidence type="ECO:0000256" key="3">
    <source>
        <dbReference type="ARBA" id="ARBA00022801"/>
    </source>
</evidence>
<gene>
    <name evidence="8" type="ORF">FGO68_gene52</name>
</gene>
<dbReference type="GO" id="GO:0004722">
    <property type="term" value="F:protein serine/threonine phosphatase activity"/>
    <property type="evidence" value="ECO:0007669"/>
    <property type="project" value="InterPro"/>
</dbReference>
<dbReference type="AlphaFoldDB" id="A0A8J8NZ37"/>
<feature type="domain" description="PPM-type phosphatase" evidence="7">
    <location>
        <begin position="44"/>
        <end position="375"/>
    </location>
</feature>
<dbReference type="InterPro" id="IPR001932">
    <property type="entry name" value="PPM-type_phosphatase-like_dom"/>
</dbReference>
<evidence type="ECO:0000256" key="2">
    <source>
        <dbReference type="ARBA" id="ARBA00022723"/>
    </source>
</evidence>
<keyword evidence="3 6" id="KW-0378">Hydrolase</keyword>
<dbReference type="PROSITE" id="PS51746">
    <property type="entry name" value="PPM_2"/>
    <property type="match status" value="1"/>
</dbReference>
<keyword evidence="4 6" id="KW-0904">Protein phosphatase</keyword>